<dbReference type="AlphaFoldDB" id="A0A1Y6IUD3"/>
<dbReference type="Proteomes" id="UP000196125">
    <property type="component" value="Unassembled WGS sequence"/>
</dbReference>
<keyword evidence="3" id="KW-1003">Cell membrane</keyword>
<keyword evidence="5 7" id="KW-1133">Transmembrane helix</keyword>
<gene>
    <name evidence="8" type="ORF">SBX37_11915</name>
    <name evidence="9" type="ORF">VIM7927_00881</name>
</gene>
<feature type="transmembrane region" description="Helical" evidence="7">
    <location>
        <begin position="65"/>
        <end position="83"/>
    </location>
</feature>
<evidence type="ECO:0000313" key="11">
    <source>
        <dbReference type="Proteomes" id="UP001283366"/>
    </source>
</evidence>
<evidence type="ECO:0000256" key="5">
    <source>
        <dbReference type="ARBA" id="ARBA00022989"/>
    </source>
</evidence>
<dbReference type="PANTHER" id="PTHR30106:SF1">
    <property type="entry name" value="UPF0324 MEMBRANE PROTEIN FN0533"/>
    <property type="match status" value="1"/>
</dbReference>
<evidence type="ECO:0000256" key="6">
    <source>
        <dbReference type="ARBA" id="ARBA00023136"/>
    </source>
</evidence>
<comment type="subcellular location">
    <subcellularLocation>
        <location evidence="1">Cell membrane</location>
        <topology evidence="1">Multi-pass membrane protein</topology>
    </subcellularLocation>
</comment>
<feature type="transmembrane region" description="Helical" evidence="7">
    <location>
        <begin position="262"/>
        <end position="285"/>
    </location>
</feature>
<dbReference type="EMBL" id="FXXI01000001">
    <property type="protein sequence ID" value="SMR99653.1"/>
    <property type="molecule type" value="Genomic_DNA"/>
</dbReference>
<feature type="transmembrane region" description="Helical" evidence="7">
    <location>
        <begin position="89"/>
        <end position="107"/>
    </location>
</feature>
<keyword evidence="6 7" id="KW-0472">Membrane</keyword>
<feature type="transmembrane region" description="Helical" evidence="7">
    <location>
        <begin position="119"/>
        <end position="140"/>
    </location>
</feature>
<dbReference type="EMBL" id="JAWRCO010000001">
    <property type="protein sequence ID" value="MDW6003555.1"/>
    <property type="molecule type" value="Genomic_DNA"/>
</dbReference>
<feature type="transmembrane region" description="Helical" evidence="7">
    <location>
        <begin position="213"/>
        <end position="230"/>
    </location>
</feature>
<feature type="transmembrane region" description="Helical" evidence="7">
    <location>
        <begin position="20"/>
        <end position="45"/>
    </location>
</feature>
<dbReference type="RefSeq" id="WP_234993532.1">
    <property type="nucleotide sequence ID" value="NZ_AP024883.1"/>
</dbReference>
<dbReference type="Proteomes" id="UP001283366">
    <property type="component" value="Unassembled WGS sequence"/>
</dbReference>
<dbReference type="InterPro" id="IPR018383">
    <property type="entry name" value="UPF0324_pro"/>
</dbReference>
<evidence type="ECO:0000256" key="3">
    <source>
        <dbReference type="ARBA" id="ARBA00022475"/>
    </source>
</evidence>
<name>A0A1Y6IUD3_9VIBR</name>
<feature type="transmembrane region" description="Helical" evidence="7">
    <location>
        <begin position="179"/>
        <end position="201"/>
    </location>
</feature>
<organism evidence="9 10">
    <name type="scientific">Vibrio mangrovi</name>
    <dbReference type="NCBI Taxonomy" id="474394"/>
    <lineage>
        <taxon>Bacteria</taxon>
        <taxon>Pseudomonadati</taxon>
        <taxon>Pseudomonadota</taxon>
        <taxon>Gammaproteobacteria</taxon>
        <taxon>Vibrionales</taxon>
        <taxon>Vibrionaceae</taxon>
        <taxon>Vibrio</taxon>
    </lineage>
</organism>
<evidence type="ECO:0000313" key="8">
    <source>
        <dbReference type="EMBL" id="MDW6003555.1"/>
    </source>
</evidence>
<protein>
    <submittedName>
        <fullName evidence="8">Sulfate exporter family transporter</fullName>
    </submittedName>
</protein>
<accession>A0A1Y6IUD3</accession>
<keyword evidence="11" id="KW-1185">Reference proteome</keyword>
<reference evidence="9 10" key="1">
    <citation type="submission" date="2017-05" db="EMBL/GenBank/DDBJ databases">
        <authorList>
            <person name="Song R."/>
            <person name="Chenine A.L."/>
            <person name="Ruprecht R.M."/>
        </authorList>
    </citation>
    <scope>NUCLEOTIDE SEQUENCE [LARGE SCALE GENOMIC DNA]</scope>
    <source>
        <strain evidence="9 10">CECT 7927</strain>
    </source>
</reference>
<feature type="transmembrane region" description="Helical" evidence="7">
    <location>
        <begin position="146"/>
        <end position="167"/>
    </location>
</feature>
<comment type="similarity">
    <text evidence="2">Belongs to the UPF0324 family.</text>
</comment>
<evidence type="ECO:0000256" key="2">
    <source>
        <dbReference type="ARBA" id="ARBA00007977"/>
    </source>
</evidence>
<proteinExistence type="inferred from homology"/>
<feature type="transmembrane region" description="Helical" evidence="7">
    <location>
        <begin position="297"/>
        <end position="317"/>
    </location>
</feature>
<evidence type="ECO:0000313" key="10">
    <source>
        <dbReference type="Proteomes" id="UP000196125"/>
    </source>
</evidence>
<evidence type="ECO:0000256" key="1">
    <source>
        <dbReference type="ARBA" id="ARBA00004651"/>
    </source>
</evidence>
<dbReference type="Pfam" id="PF03601">
    <property type="entry name" value="Cons_hypoth698"/>
    <property type="match status" value="1"/>
</dbReference>
<evidence type="ECO:0000313" key="9">
    <source>
        <dbReference type="EMBL" id="SMR99653.1"/>
    </source>
</evidence>
<sequence length="320" mass="34206">MFSDVGILMAYSLTSLLKNIPFVLGLLICTTSYVTSPTALVLGFFLTTLSMVPQGVPLAKITKKLLSYSIVGLGFGIPLQTALTVTTHGLGLILATLLSTLLIGWFASVRFGLMRKTGYLIASGTAICGGSAIAAVAPAIEADDEQIGLALGTIFVLNSLALFLFPAVGHLLNMSQEAFGTWAAIAIHDTSSVVGAASAYGETALKTATTLKLARALWIIPVAFLSTFLFRSESRKITIPYFILFYCAAIVLHDQFPQFSTLYQGIFTVAKQMLVICLFLIGCSLSFGKLRQAGPRPLLFGVGLWVVISISSLTWIMTTR</sequence>
<keyword evidence="4 7" id="KW-0812">Transmembrane</keyword>
<reference evidence="8 11" key="2">
    <citation type="submission" date="2023-11" db="EMBL/GenBank/DDBJ databases">
        <title>Plant-associative lifestyle of Vibrio porteresiae and its evolutionary dynamics.</title>
        <authorList>
            <person name="Rameshkumar N."/>
            <person name="Kirti K."/>
        </authorList>
    </citation>
    <scope>NUCLEOTIDE SEQUENCE [LARGE SCALE GENOMIC DNA]</scope>
    <source>
        <strain evidence="8 11">MSSRF38</strain>
    </source>
</reference>
<feature type="transmembrane region" description="Helical" evidence="7">
    <location>
        <begin position="237"/>
        <end position="256"/>
    </location>
</feature>
<dbReference type="PANTHER" id="PTHR30106">
    <property type="entry name" value="INNER MEMBRANE PROTEIN YEIH-RELATED"/>
    <property type="match status" value="1"/>
</dbReference>
<dbReference type="GO" id="GO:0005886">
    <property type="term" value="C:plasma membrane"/>
    <property type="evidence" value="ECO:0007669"/>
    <property type="project" value="UniProtKB-SubCell"/>
</dbReference>
<evidence type="ECO:0000256" key="4">
    <source>
        <dbReference type="ARBA" id="ARBA00022692"/>
    </source>
</evidence>
<evidence type="ECO:0000256" key="7">
    <source>
        <dbReference type="SAM" id="Phobius"/>
    </source>
</evidence>